<dbReference type="RefSeq" id="WP_017514931.1">
    <property type="nucleotide sequence ID" value="NZ_CP026544.1"/>
</dbReference>
<comment type="subcellular location">
    <subcellularLocation>
        <location evidence="1">Cell envelope</location>
    </subcellularLocation>
</comment>
<dbReference type="PROSITE" id="PS51352">
    <property type="entry name" value="THIOREDOXIN_2"/>
    <property type="match status" value="1"/>
</dbReference>
<evidence type="ECO:0000256" key="2">
    <source>
        <dbReference type="ARBA" id="ARBA00007758"/>
    </source>
</evidence>
<dbReference type="GO" id="GO:0017004">
    <property type="term" value="P:cytochrome complex assembly"/>
    <property type="evidence" value="ECO:0007669"/>
    <property type="project" value="UniProtKB-KW"/>
</dbReference>
<dbReference type="InterPro" id="IPR004799">
    <property type="entry name" value="Periplasmic_diS_OxRdtase_DsbE"/>
</dbReference>
<accession>A0A132HS46</accession>
<evidence type="ECO:0000256" key="4">
    <source>
        <dbReference type="ARBA" id="ARBA00023157"/>
    </source>
</evidence>
<evidence type="ECO:0000313" key="7">
    <source>
        <dbReference type="Proteomes" id="UP000253772"/>
    </source>
</evidence>
<dbReference type="OrthoDB" id="9811352at2"/>
<evidence type="ECO:0000256" key="1">
    <source>
        <dbReference type="ARBA" id="ARBA00004196"/>
    </source>
</evidence>
<dbReference type="Gene3D" id="3.40.30.10">
    <property type="entry name" value="Glutaredoxin"/>
    <property type="match status" value="1"/>
</dbReference>
<dbReference type="PANTHER" id="PTHR42852:SF6">
    <property type="entry name" value="THIOL:DISULFIDE INTERCHANGE PROTEIN DSBE"/>
    <property type="match status" value="1"/>
</dbReference>
<dbReference type="InterPro" id="IPR013740">
    <property type="entry name" value="Redoxin"/>
</dbReference>
<dbReference type="GO" id="GO:0015036">
    <property type="term" value="F:disulfide oxidoreductase activity"/>
    <property type="evidence" value="ECO:0007669"/>
    <property type="project" value="InterPro"/>
</dbReference>
<name>A0A132HS46_9BURK</name>
<dbReference type="PROSITE" id="PS00194">
    <property type="entry name" value="THIOREDOXIN_1"/>
    <property type="match status" value="1"/>
</dbReference>
<evidence type="ECO:0000313" key="6">
    <source>
        <dbReference type="EMBL" id="QBP12036.1"/>
    </source>
</evidence>
<keyword evidence="5" id="KW-0676">Redox-active center</keyword>
<protein>
    <submittedName>
        <fullName evidence="6">DsbE family thiol:disulfide interchange protein</fullName>
    </submittedName>
</protein>
<gene>
    <name evidence="6" type="ORF">DDF84_019860</name>
</gene>
<reference evidence="6 7" key="1">
    <citation type="submission" date="2019-03" db="EMBL/GenBank/DDBJ databases">
        <title>Comparative insights into the high quality Complete genome sequence of highly metal resistant Cupriavidus metallidurans strain BS1 isolated from a gold-copper mine.</title>
        <authorList>
            <person name="Mazhar H.S."/>
            <person name="Rensing C."/>
        </authorList>
    </citation>
    <scope>NUCLEOTIDE SEQUENCE [LARGE SCALE GENOMIC DNA]</scope>
    <source>
        <strain evidence="6 7">BS1</strain>
    </source>
</reference>
<sequence>MMRFLLPLGVFLAIVIALAAGLRHDPRELPSSLVGKPAPAFVLPVLETSANANAQKFDPASLRGKVWVLNVWASWCTACRAEHPVLLGMAGQTQVPLYGLNYKDTRGAALEWLQRMGDPYKASAVDADGRVGIDLGVYGVPETFIIDAAGVVRYRQVGPVTQQVLEQKLLPLLKSLENGGSRA</sequence>
<dbReference type="PANTHER" id="PTHR42852">
    <property type="entry name" value="THIOL:DISULFIDE INTERCHANGE PROTEIN DSBE"/>
    <property type="match status" value="1"/>
</dbReference>
<dbReference type="EMBL" id="CP037901">
    <property type="protein sequence ID" value="QBP12036.1"/>
    <property type="molecule type" value="Genomic_DNA"/>
</dbReference>
<dbReference type="AlphaFoldDB" id="A0A132HS46"/>
<dbReference type="InterPro" id="IPR013766">
    <property type="entry name" value="Thioredoxin_domain"/>
</dbReference>
<dbReference type="InterPro" id="IPR050553">
    <property type="entry name" value="Thioredoxin_ResA/DsbE_sf"/>
</dbReference>
<dbReference type="SUPFAM" id="SSF52833">
    <property type="entry name" value="Thioredoxin-like"/>
    <property type="match status" value="1"/>
</dbReference>
<evidence type="ECO:0000256" key="5">
    <source>
        <dbReference type="ARBA" id="ARBA00023284"/>
    </source>
</evidence>
<dbReference type="GO" id="GO:0030288">
    <property type="term" value="C:outer membrane-bounded periplasmic space"/>
    <property type="evidence" value="ECO:0007669"/>
    <property type="project" value="InterPro"/>
</dbReference>
<evidence type="ECO:0000256" key="3">
    <source>
        <dbReference type="ARBA" id="ARBA00022748"/>
    </source>
</evidence>
<organism evidence="6 7">
    <name type="scientific">Cupriavidus metallidurans</name>
    <dbReference type="NCBI Taxonomy" id="119219"/>
    <lineage>
        <taxon>Bacteria</taxon>
        <taxon>Pseudomonadati</taxon>
        <taxon>Pseudomonadota</taxon>
        <taxon>Betaproteobacteria</taxon>
        <taxon>Burkholderiales</taxon>
        <taxon>Burkholderiaceae</taxon>
        <taxon>Cupriavidus</taxon>
    </lineage>
</organism>
<dbReference type="NCBIfam" id="TIGR00385">
    <property type="entry name" value="dsbE"/>
    <property type="match status" value="1"/>
</dbReference>
<comment type="similarity">
    <text evidence="2">Belongs to the thioredoxin family. DsbE subfamily.</text>
</comment>
<keyword evidence="3" id="KW-0201">Cytochrome c-type biogenesis</keyword>
<keyword evidence="4" id="KW-1015">Disulfide bond</keyword>
<dbReference type="InterPro" id="IPR036249">
    <property type="entry name" value="Thioredoxin-like_sf"/>
</dbReference>
<proteinExistence type="inferred from homology"/>
<dbReference type="CDD" id="cd03010">
    <property type="entry name" value="TlpA_like_DsbE"/>
    <property type="match status" value="1"/>
</dbReference>
<dbReference type="Pfam" id="PF08534">
    <property type="entry name" value="Redoxin"/>
    <property type="match status" value="1"/>
</dbReference>
<dbReference type="InterPro" id="IPR017937">
    <property type="entry name" value="Thioredoxin_CS"/>
</dbReference>
<dbReference type="Proteomes" id="UP000253772">
    <property type="component" value="Chromosome c2"/>
</dbReference>